<proteinExistence type="predicted"/>
<gene>
    <name evidence="4" type="ORF">NOCA2190051</name>
</gene>
<organism evidence="4">
    <name type="scientific">metagenome</name>
    <dbReference type="NCBI Taxonomy" id="256318"/>
    <lineage>
        <taxon>unclassified sequences</taxon>
        <taxon>metagenomes</taxon>
    </lineage>
</organism>
<accession>A0A2P2BXY1</accession>
<evidence type="ECO:0000313" key="4">
    <source>
        <dbReference type="EMBL" id="CUR54594.1"/>
    </source>
</evidence>
<dbReference type="Pfam" id="PF24481">
    <property type="entry name" value="CT398_CC"/>
    <property type="match status" value="1"/>
</dbReference>
<name>A0A2P2BXY1_9ZZZZ</name>
<evidence type="ECO:0000259" key="2">
    <source>
        <dbReference type="Pfam" id="PF02591"/>
    </source>
</evidence>
<dbReference type="InterPro" id="IPR056003">
    <property type="entry name" value="CT398_CC_hairpin"/>
</dbReference>
<feature type="coiled-coil region" evidence="1">
    <location>
        <begin position="21"/>
        <end position="94"/>
    </location>
</feature>
<dbReference type="InterPro" id="IPR052376">
    <property type="entry name" value="Oxidative_Scav/Glycosyltrans"/>
</dbReference>
<dbReference type="PANTHER" id="PTHR39082">
    <property type="entry name" value="PHOSPHOLIPASE C-BETA-2-RELATED"/>
    <property type="match status" value="1"/>
</dbReference>
<dbReference type="InterPro" id="IPR003743">
    <property type="entry name" value="Zf-RING_7"/>
</dbReference>
<reference evidence="4" key="1">
    <citation type="submission" date="2015-08" db="EMBL/GenBank/DDBJ databases">
        <authorList>
            <person name="Babu N.S."/>
            <person name="Beckwith C.J."/>
            <person name="Beseler K.G."/>
            <person name="Brison A."/>
            <person name="Carone J.V."/>
            <person name="Caskin T.P."/>
            <person name="Diamond M."/>
            <person name="Durham M.E."/>
            <person name="Foxe J.M."/>
            <person name="Go M."/>
            <person name="Henderson B.A."/>
            <person name="Jones I.B."/>
            <person name="McGettigan J.A."/>
            <person name="Micheletti S.J."/>
            <person name="Nasrallah M.E."/>
            <person name="Ortiz D."/>
            <person name="Piller C.R."/>
            <person name="Privatt S.R."/>
            <person name="Schneider S.L."/>
            <person name="Sharp S."/>
            <person name="Smith T.C."/>
            <person name="Stanton J.D."/>
            <person name="Ullery H.E."/>
            <person name="Wilson R.J."/>
            <person name="Serrano M.G."/>
            <person name="Buck G."/>
            <person name="Lee V."/>
            <person name="Wang Y."/>
            <person name="Carvalho R."/>
            <person name="Voegtly L."/>
            <person name="Shi R."/>
            <person name="Duckworth R."/>
            <person name="Johnson A."/>
            <person name="Loviza R."/>
            <person name="Walstead R."/>
            <person name="Shah Z."/>
            <person name="Kiflezghi M."/>
            <person name="Wade K."/>
            <person name="Ball S.L."/>
            <person name="Bradley K.W."/>
            <person name="Asai D.J."/>
            <person name="Bowman C.A."/>
            <person name="Russell D.A."/>
            <person name="Pope W.H."/>
            <person name="Jacobs-Sera D."/>
            <person name="Hendrix R.W."/>
            <person name="Hatfull G.F."/>
        </authorList>
    </citation>
    <scope>NUCLEOTIDE SEQUENCE</scope>
</reference>
<feature type="domain" description="CT398-like coiled coil hairpin" evidence="3">
    <location>
        <begin position="2"/>
        <end position="170"/>
    </location>
</feature>
<dbReference type="EMBL" id="CZKA01000011">
    <property type="protein sequence ID" value="CUR54594.1"/>
    <property type="molecule type" value="Genomic_DNA"/>
</dbReference>
<evidence type="ECO:0000259" key="3">
    <source>
        <dbReference type="Pfam" id="PF24481"/>
    </source>
</evidence>
<protein>
    <submittedName>
        <fullName evidence="4">Uncharacterized protein</fullName>
    </submittedName>
</protein>
<dbReference type="Pfam" id="PF02591">
    <property type="entry name" value="Zn_ribbon_9"/>
    <property type="match status" value="1"/>
</dbReference>
<sequence>MRHQLAHLPESIEIAELEFGRSDLDDQARDARILVEDLTAEQAKADADVEQVKVRRHRDQSRIDAGQITNPKDLERMQHELVSLERRISSLEDTELEVMERLEEAQGTLGTLTAQLAVTDERLAALGTTRDEKAEGLQGELRSVITQRAETIVGLPEALMALYERIRAQSVIGAAPLRARQCGGCQMRINASELSVIAKAPADEVIRCEECSRILVRTPESGL</sequence>
<evidence type="ECO:0000256" key="1">
    <source>
        <dbReference type="SAM" id="Coils"/>
    </source>
</evidence>
<dbReference type="AlphaFoldDB" id="A0A2P2BXY1"/>
<keyword evidence="1" id="KW-0175">Coiled coil</keyword>
<dbReference type="Gene3D" id="1.10.287.1490">
    <property type="match status" value="1"/>
</dbReference>
<feature type="domain" description="C4-type zinc ribbon" evidence="2">
    <location>
        <begin position="182"/>
        <end position="215"/>
    </location>
</feature>
<dbReference type="PANTHER" id="PTHR39082:SF1">
    <property type="entry name" value="SCAVENGER RECEPTOR CLASS A MEMBER 3"/>
    <property type="match status" value="1"/>
</dbReference>